<dbReference type="Proteomes" id="UP000321456">
    <property type="component" value="Unassembled WGS sequence"/>
</dbReference>
<keyword evidence="2" id="KW-1015">Disulfide bond</keyword>
<evidence type="ECO:0000259" key="4">
    <source>
        <dbReference type="PROSITE" id="PS50093"/>
    </source>
</evidence>
<comment type="caution">
    <text evidence="5">The sequence shown here is derived from an EMBL/GenBank/DDBJ whole genome shotgun (WGS) entry which is preliminary data.</text>
</comment>
<dbReference type="InterPro" id="IPR013320">
    <property type="entry name" value="ConA-like_dom_sf"/>
</dbReference>
<dbReference type="AlphaFoldDB" id="A0A5C8V642"/>
<evidence type="ECO:0000256" key="3">
    <source>
        <dbReference type="SAM" id="SignalP"/>
    </source>
</evidence>
<dbReference type="CDD" id="cd00146">
    <property type="entry name" value="PKD"/>
    <property type="match status" value="1"/>
</dbReference>
<accession>A0A5C8V642</accession>
<dbReference type="SMART" id="SM00089">
    <property type="entry name" value="PKD"/>
    <property type="match status" value="1"/>
</dbReference>
<feature type="domain" description="PKD" evidence="4">
    <location>
        <begin position="45"/>
        <end position="130"/>
    </location>
</feature>
<dbReference type="Pfam" id="PF13385">
    <property type="entry name" value="Laminin_G_3"/>
    <property type="match status" value="1"/>
</dbReference>
<organism evidence="5 6">
    <name type="scientific">Flagellimonas hymeniacidonis</name>
    <dbReference type="NCBI Taxonomy" id="2603628"/>
    <lineage>
        <taxon>Bacteria</taxon>
        <taxon>Pseudomonadati</taxon>
        <taxon>Bacteroidota</taxon>
        <taxon>Flavobacteriia</taxon>
        <taxon>Flavobacteriales</taxon>
        <taxon>Flavobacteriaceae</taxon>
        <taxon>Flagellimonas</taxon>
    </lineage>
</organism>
<protein>
    <submittedName>
        <fullName evidence="5">PKD domain-containing protein</fullName>
    </submittedName>
</protein>
<dbReference type="Pfam" id="PF00801">
    <property type="entry name" value="PKD"/>
    <property type="match status" value="1"/>
</dbReference>
<dbReference type="InterPro" id="IPR000601">
    <property type="entry name" value="PKD_dom"/>
</dbReference>
<dbReference type="SUPFAM" id="SSF49299">
    <property type="entry name" value="PKD domain"/>
    <property type="match status" value="1"/>
</dbReference>
<dbReference type="SUPFAM" id="SSF49899">
    <property type="entry name" value="Concanavalin A-like lectins/glucanases"/>
    <property type="match status" value="1"/>
</dbReference>
<dbReference type="Gene3D" id="2.60.120.200">
    <property type="match status" value="1"/>
</dbReference>
<dbReference type="InterPro" id="IPR013783">
    <property type="entry name" value="Ig-like_fold"/>
</dbReference>
<sequence>MKSNTIVLMMRSFGPMAIFLLTLGSCARNDDGYPETIDIDPAKLPEVSFTASTTLVMQDESVTFEDTSTKEPILYTWEFEGGSPTRSTVSNPVVTYPVVGTFRVSLKVRNEFGAAEVVQENFITVEGIPIDPAVTVLLNLDDSLLNEGSAGGAAISAGTPAYATGVDGQAYSFDGTNNLTLQGYTGINGAAPRTVAAWVNTTSTTRETITHWGAQAIGSRASFVMNGSGVIRYEVAGGGINSVSTVNDGAWHHVAHTYDGSTVRLYIDGVEDVFWDTTIINTGVGGETDVEIGAQLGSNIFDGLIDQVYIYNRALSAAEILTLSQQ</sequence>
<dbReference type="EMBL" id="VRUR01000001">
    <property type="protein sequence ID" value="TXN37182.1"/>
    <property type="molecule type" value="Genomic_DNA"/>
</dbReference>
<evidence type="ECO:0000256" key="1">
    <source>
        <dbReference type="ARBA" id="ARBA00022729"/>
    </source>
</evidence>
<dbReference type="GO" id="GO:0004553">
    <property type="term" value="F:hydrolase activity, hydrolyzing O-glycosyl compounds"/>
    <property type="evidence" value="ECO:0007669"/>
    <property type="project" value="UniProtKB-ARBA"/>
</dbReference>
<feature type="chain" id="PRO_5022864441" evidence="3">
    <location>
        <begin position="28"/>
        <end position="326"/>
    </location>
</feature>
<dbReference type="SMART" id="SM00560">
    <property type="entry name" value="LamGL"/>
    <property type="match status" value="1"/>
</dbReference>
<keyword evidence="6" id="KW-1185">Reference proteome</keyword>
<reference evidence="5 6" key="1">
    <citation type="submission" date="2019-08" db="EMBL/GenBank/DDBJ databases">
        <title>Professor.</title>
        <authorList>
            <person name="Park J.S."/>
        </authorList>
    </citation>
    <scope>NUCLEOTIDE SEQUENCE [LARGE SCALE GENOMIC DNA]</scope>
    <source>
        <strain evidence="5 6">176CP5-101</strain>
    </source>
</reference>
<name>A0A5C8V642_9FLAO</name>
<dbReference type="Gene3D" id="2.60.40.10">
    <property type="entry name" value="Immunoglobulins"/>
    <property type="match status" value="1"/>
</dbReference>
<dbReference type="RefSeq" id="WP_147741013.1">
    <property type="nucleotide sequence ID" value="NZ_VRUR01000001.1"/>
</dbReference>
<dbReference type="GO" id="GO:0005975">
    <property type="term" value="P:carbohydrate metabolic process"/>
    <property type="evidence" value="ECO:0007669"/>
    <property type="project" value="UniProtKB-ARBA"/>
</dbReference>
<evidence type="ECO:0000313" key="5">
    <source>
        <dbReference type="EMBL" id="TXN37182.1"/>
    </source>
</evidence>
<dbReference type="PROSITE" id="PS50093">
    <property type="entry name" value="PKD"/>
    <property type="match status" value="1"/>
</dbReference>
<dbReference type="InterPro" id="IPR035986">
    <property type="entry name" value="PKD_dom_sf"/>
</dbReference>
<keyword evidence="1 3" id="KW-0732">Signal</keyword>
<feature type="signal peptide" evidence="3">
    <location>
        <begin position="1"/>
        <end position="27"/>
    </location>
</feature>
<gene>
    <name evidence="5" type="ORF">FVB32_02520</name>
</gene>
<proteinExistence type="predicted"/>
<evidence type="ECO:0000256" key="2">
    <source>
        <dbReference type="ARBA" id="ARBA00023157"/>
    </source>
</evidence>
<evidence type="ECO:0000313" key="6">
    <source>
        <dbReference type="Proteomes" id="UP000321456"/>
    </source>
</evidence>
<dbReference type="PROSITE" id="PS51257">
    <property type="entry name" value="PROKAR_LIPOPROTEIN"/>
    <property type="match status" value="1"/>
</dbReference>
<dbReference type="InterPro" id="IPR006558">
    <property type="entry name" value="LamG-like"/>
</dbReference>
<dbReference type="InterPro" id="IPR022409">
    <property type="entry name" value="PKD/Chitinase_dom"/>
</dbReference>